<name>C8VYN8_DESAS</name>
<protein>
    <submittedName>
        <fullName evidence="2">PHP domain protein</fullName>
    </submittedName>
</protein>
<evidence type="ECO:0000259" key="1">
    <source>
        <dbReference type="SMART" id="SM00481"/>
    </source>
</evidence>
<dbReference type="RefSeq" id="WP_015759429.1">
    <property type="nucleotide sequence ID" value="NC_013216.1"/>
</dbReference>
<dbReference type="PANTHER" id="PTHR42924:SF3">
    <property type="entry name" value="POLYMERASE_HISTIDINOL PHOSPHATASE N-TERMINAL DOMAIN-CONTAINING PROTEIN"/>
    <property type="match status" value="1"/>
</dbReference>
<dbReference type="Gene3D" id="1.10.150.650">
    <property type="match status" value="1"/>
</dbReference>
<dbReference type="OrthoDB" id="9804333at2"/>
<dbReference type="GO" id="GO:0035312">
    <property type="term" value="F:5'-3' DNA exonuclease activity"/>
    <property type="evidence" value="ECO:0007669"/>
    <property type="project" value="TreeGrafter"/>
</dbReference>
<dbReference type="HOGENOM" id="CLU_067347_1_0_9"/>
<dbReference type="STRING" id="485916.Dtox_4086"/>
<reference evidence="2 3" key="1">
    <citation type="journal article" date="2009" name="Stand. Genomic Sci.">
        <title>Complete genome sequence of Desulfotomaculum acetoxidans type strain (5575).</title>
        <authorList>
            <person name="Spring S."/>
            <person name="Lapidus A."/>
            <person name="Schroder M."/>
            <person name="Gleim D."/>
            <person name="Sims D."/>
            <person name="Meincke L."/>
            <person name="Glavina Del Rio T."/>
            <person name="Tice H."/>
            <person name="Copeland A."/>
            <person name="Cheng J.F."/>
            <person name="Lucas S."/>
            <person name="Chen F."/>
            <person name="Nolan M."/>
            <person name="Bruce D."/>
            <person name="Goodwin L."/>
            <person name="Pitluck S."/>
            <person name="Ivanova N."/>
            <person name="Mavromatis K."/>
            <person name="Mikhailova N."/>
            <person name="Pati A."/>
            <person name="Chen A."/>
            <person name="Palaniappan K."/>
            <person name="Land M."/>
            <person name="Hauser L."/>
            <person name="Chang Y.J."/>
            <person name="Jeffries C.D."/>
            <person name="Chain P."/>
            <person name="Saunders E."/>
            <person name="Brettin T."/>
            <person name="Detter J.C."/>
            <person name="Goker M."/>
            <person name="Bristow J."/>
            <person name="Eisen J.A."/>
            <person name="Markowitz V."/>
            <person name="Hugenholtz P."/>
            <person name="Kyrpides N.C."/>
            <person name="Klenk H.P."/>
            <person name="Han C."/>
        </authorList>
    </citation>
    <scope>NUCLEOTIDE SEQUENCE [LARGE SCALE GENOMIC DNA]</scope>
    <source>
        <strain evidence="3">ATCC 49208 / DSM 771 / VKM B-1644</strain>
    </source>
</reference>
<evidence type="ECO:0000313" key="2">
    <source>
        <dbReference type="EMBL" id="ACV64759.1"/>
    </source>
</evidence>
<proteinExistence type="predicted"/>
<gene>
    <name evidence="2" type="ordered locus">Dtox_4086</name>
</gene>
<evidence type="ECO:0000313" key="3">
    <source>
        <dbReference type="Proteomes" id="UP000002217"/>
    </source>
</evidence>
<dbReference type="Proteomes" id="UP000002217">
    <property type="component" value="Chromosome"/>
</dbReference>
<keyword evidence="3" id="KW-1185">Reference proteome</keyword>
<dbReference type="GO" id="GO:0004534">
    <property type="term" value="F:5'-3' RNA exonuclease activity"/>
    <property type="evidence" value="ECO:0007669"/>
    <property type="project" value="TreeGrafter"/>
</dbReference>
<sequence length="264" mass="29291">MQLEQILKIGNFDLHIHTTASDGVYTPSDIVQKAYGLGLKTIAITDHDTMSGVKEAVEAGKELGIKVIPGVELSAKHKGKSVDVLGYNIFENMELNEILVQLNEGREARALRIINKFKELNMSITIEDVREFSGEGNIGRPHIAKAIVKNGFVSDIQTVFDKYLADGKPAAIDKLIIKPQKAIELIHNAGGLAVLAHPVLIGDDDLVRELLDLNFDGIEVWHRKQDKEDNKRYKKIAEEFGLLMTGGSDFHNDEHSLGQFGIDW</sequence>
<dbReference type="KEGG" id="dae:Dtox_4086"/>
<organism evidence="2 3">
    <name type="scientific">Desulfofarcimen acetoxidans (strain ATCC 49208 / DSM 771 / KCTC 5769 / VKM B-1644 / 5575)</name>
    <name type="common">Desulfotomaculum acetoxidans</name>
    <dbReference type="NCBI Taxonomy" id="485916"/>
    <lineage>
        <taxon>Bacteria</taxon>
        <taxon>Bacillati</taxon>
        <taxon>Bacillota</taxon>
        <taxon>Clostridia</taxon>
        <taxon>Eubacteriales</taxon>
        <taxon>Peptococcaceae</taxon>
        <taxon>Desulfofarcimen</taxon>
    </lineage>
</organism>
<dbReference type="SMART" id="SM00481">
    <property type="entry name" value="POLIIIAc"/>
    <property type="match status" value="1"/>
</dbReference>
<dbReference type="Gene3D" id="3.20.20.140">
    <property type="entry name" value="Metal-dependent hydrolases"/>
    <property type="match status" value="1"/>
</dbReference>
<dbReference type="EMBL" id="CP001720">
    <property type="protein sequence ID" value="ACV64759.1"/>
    <property type="molecule type" value="Genomic_DNA"/>
</dbReference>
<dbReference type="eggNOG" id="COG0613">
    <property type="taxonomic scope" value="Bacteria"/>
</dbReference>
<dbReference type="CDD" id="cd07438">
    <property type="entry name" value="PHP_HisPPase_AMP"/>
    <property type="match status" value="1"/>
</dbReference>
<dbReference type="SUPFAM" id="SSF89550">
    <property type="entry name" value="PHP domain-like"/>
    <property type="match status" value="1"/>
</dbReference>
<dbReference type="AlphaFoldDB" id="C8VYN8"/>
<dbReference type="InterPro" id="IPR052018">
    <property type="entry name" value="PHP_domain"/>
</dbReference>
<dbReference type="InterPro" id="IPR016195">
    <property type="entry name" value="Pol/histidinol_Pase-like"/>
</dbReference>
<dbReference type="InterPro" id="IPR003141">
    <property type="entry name" value="Pol/His_phosphatase_N"/>
</dbReference>
<dbReference type="Pfam" id="PF02811">
    <property type="entry name" value="PHP"/>
    <property type="match status" value="1"/>
</dbReference>
<feature type="domain" description="Polymerase/histidinol phosphatase N-terminal" evidence="1">
    <location>
        <begin position="12"/>
        <end position="77"/>
    </location>
</feature>
<accession>C8VYN8</accession>
<dbReference type="InterPro" id="IPR004013">
    <property type="entry name" value="PHP_dom"/>
</dbReference>
<dbReference type="PANTHER" id="PTHR42924">
    <property type="entry name" value="EXONUCLEASE"/>
    <property type="match status" value="1"/>
</dbReference>